<gene>
    <name evidence="2" type="ORF">Pcinc_038337</name>
</gene>
<feature type="region of interest" description="Disordered" evidence="1">
    <location>
        <begin position="1"/>
        <end position="21"/>
    </location>
</feature>
<name>A0AAE1BR75_PETCI</name>
<organism evidence="2 3">
    <name type="scientific">Petrolisthes cinctipes</name>
    <name type="common">Flat porcelain crab</name>
    <dbReference type="NCBI Taxonomy" id="88211"/>
    <lineage>
        <taxon>Eukaryota</taxon>
        <taxon>Metazoa</taxon>
        <taxon>Ecdysozoa</taxon>
        <taxon>Arthropoda</taxon>
        <taxon>Crustacea</taxon>
        <taxon>Multicrustacea</taxon>
        <taxon>Malacostraca</taxon>
        <taxon>Eumalacostraca</taxon>
        <taxon>Eucarida</taxon>
        <taxon>Decapoda</taxon>
        <taxon>Pleocyemata</taxon>
        <taxon>Anomura</taxon>
        <taxon>Galatheoidea</taxon>
        <taxon>Porcellanidae</taxon>
        <taxon>Petrolisthes</taxon>
    </lineage>
</organism>
<evidence type="ECO:0000256" key="1">
    <source>
        <dbReference type="SAM" id="MobiDB-lite"/>
    </source>
</evidence>
<keyword evidence="3" id="KW-1185">Reference proteome</keyword>
<feature type="non-terminal residue" evidence="2">
    <location>
        <position position="1"/>
    </location>
</feature>
<reference evidence="2" key="1">
    <citation type="submission" date="2023-10" db="EMBL/GenBank/DDBJ databases">
        <title>Genome assemblies of two species of porcelain crab, Petrolisthes cinctipes and Petrolisthes manimaculis (Anomura: Porcellanidae).</title>
        <authorList>
            <person name="Angst P."/>
        </authorList>
    </citation>
    <scope>NUCLEOTIDE SEQUENCE</scope>
    <source>
        <strain evidence="2">PB745_01</strain>
        <tissue evidence="2">Gill</tissue>
    </source>
</reference>
<evidence type="ECO:0000313" key="3">
    <source>
        <dbReference type="Proteomes" id="UP001286313"/>
    </source>
</evidence>
<evidence type="ECO:0000313" key="2">
    <source>
        <dbReference type="EMBL" id="KAK3855245.1"/>
    </source>
</evidence>
<dbReference type="EMBL" id="JAWQEG010006290">
    <property type="protein sequence ID" value="KAK3855245.1"/>
    <property type="molecule type" value="Genomic_DNA"/>
</dbReference>
<dbReference type="AlphaFoldDB" id="A0AAE1BR75"/>
<comment type="caution">
    <text evidence="2">The sequence shown here is derived from an EMBL/GenBank/DDBJ whole genome shotgun (WGS) entry which is preliminary data.</text>
</comment>
<dbReference type="Proteomes" id="UP001286313">
    <property type="component" value="Unassembled WGS sequence"/>
</dbReference>
<protein>
    <submittedName>
        <fullName evidence="2">Uncharacterized protein</fullName>
    </submittedName>
</protein>
<proteinExistence type="predicted"/>
<accession>A0AAE1BR75</accession>
<sequence length="147" mass="17057">MDDDWLVEDSGGGSETGGKVEERRLQLEGLKWREGEEGEGGVRVATSGEKENWGGVGGDWWLWSNDDGDCDDDDDDSDILIQRMVISGGNFKPDTLKPKEVVSLLLDDDIERQYRARQEERRIIEEHKIEVNREKMRERMRKRYAER</sequence>